<feature type="region of interest" description="Disordered" evidence="1">
    <location>
        <begin position="64"/>
        <end position="101"/>
    </location>
</feature>
<evidence type="ECO:0000313" key="3">
    <source>
        <dbReference type="Proteomes" id="UP000245207"/>
    </source>
</evidence>
<dbReference type="AlphaFoldDB" id="A0A2U1PXC5"/>
<dbReference type="PANTHER" id="PTHR47201:SF3">
    <property type="entry name" value="U2A'_PHOSPHOPROTEIN 32 FAMILY A C-TERMINAL DOMAIN-CONTAINING PROTEIN"/>
    <property type="match status" value="1"/>
</dbReference>
<dbReference type="PANTHER" id="PTHR47201">
    <property type="entry name" value="BNAC09G30780D PROTEIN"/>
    <property type="match status" value="1"/>
</dbReference>
<gene>
    <name evidence="2" type="ORF">CTI12_AA101090</name>
</gene>
<dbReference type="EMBL" id="PKPP01000632">
    <property type="protein sequence ID" value="PWA90418.1"/>
    <property type="molecule type" value="Genomic_DNA"/>
</dbReference>
<dbReference type="InterPro" id="IPR046377">
    <property type="entry name" value="DHU1"/>
</dbReference>
<proteinExistence type="predicted"/>
<dbReference type="Proteomes" id="UP000245207">
    <property type="component" value="Unassembled WGS sequence"/>
</dbReference>
<protein>
    <submittedName>
        <fullName evidence="2">Armadillo-like helical</fullName>
    </submittedName>
</protein>
<dbReference type="GO" id="GO:0080008">
    <property type="term" value="C:Cul4-RING E3 ubiquitin ligase complex"/>
    <property type="evidence" value="ECO:0007669"/>
    <property type="project" value="InterPro"/>
</dbReference>
<evidence type="ECO:0000256" key="1">
    <source>
        <dbReference type="SAM" id="MobiDB-lite"/>
    </source>
</evidence>
<organism evidence="2 3">
    <name type="scientific">Artemisia annua</name>
    <name type="common">Sweet wormwood</name>
    <dbReference type="NCBI Taxonomy" id="35608"/>
    <lineage>
        <taxon>Eukaryota</taxon>
        <taxon>Viridiplantae</taxon>
        <taxon>Streptophyta</taxon>
        <taxon>Embryophyta</taxon>
        <taxon>Tracheophyta</taxon>
        <taxon>Spermatophyta</taxon>
        <taxon>Magnoliopsida</taxon>
        <taxon>eudicotyledons</taxon>
        <taxon>Gunneridae</taxon>
        <taxon>Pentapetalae</taxon>
        <taxon>asterids</taxon>
        <taxon>campanulids</taxon>
        <taxon>Asterales</taxon>
        <taxon>Asteraceae</taxon>
        <taxon>Asteroideae</taxon>
        <taxon>Anthemideae</taxon>
        <taxon>Artemisiinae</taxon>
        <taxon>Artemisia</taxon>
    </lineage>
</organism>
<comment type="caution">
    <text evidence="2">The sequence shown here is derived from an EMBL/GenBank/DDBJ whole genome shotgun (WGS) entry which is preliminary data.</text>
</comment>
<reference evidence="2 3" key="1">
    <citation type="journal article" date="2018" name="Mol. Plant">
        <title>The genome of Artemisia annua provides insight into the evolution of Asteraceae family and artemisinin biosynthesis.</title>
        <authorList>
            <person name="Shen Q."/>
            <person name="Zhang L."/>
            <person name="Liao Z."/>
            <person name="Wang S."/>
            <person name="Yan T."/>
            <person name="Shi P."/>
            <person name="Liu M."/>
            <person name="Fu X."/>
            <person name="Pan Q."/>
            <person name="Wang Y."/>
            <person name="Lv Z."/>
            <person name="Lu X."/>
            <person name="Zhang F."/>
            <person name="Jiang W."/>
            <person name="Ma Y."/>
            <person name="Chen M."/>
            <person name="Hao X."/>
            <person name="Li L."/>
            <person name="Tang Y."/>
            <person name="Lv G."/>
            <person name="Zhou Y."/>
            <person name="Sun X."/>
            <person name="Brodelius P.E."/>
            <person name="Rose J.K.C."/>
            <person name="Tang K."/>
        </authorList>
    </citation>
    <scope>NUCLEOTIDE SEQUENCE [LARGE SCALE GENOMIC DNA]</scope>
    <source>
        <strain evidence="3">cv. Huhao1</strain>
        <tissue evidence="2">Leaf</tissue>
    </source>
</reference>
<dbReference type="OrthoDB" id="10062843at2759"/>
<dbReference type="STRING" id="35608.A0A2U1PXC5"/>
<feature type="compositionally biased region" description="Basic and acidic residues" evidence="1">
    <location>
        <begin position="64"/>
        <end position="78"/>
    </location>
</feature>
<accession>A0A2U1PXC5</accession>
<name>A0A2U1PXC5_ARTAN</name>
<sequence length="241" mass="26700">MAAALKDELTTKKLVCLFSSANSGHAQASVCNIVATVHPEAAGALRQECMALVTRCTGLSDNKEKQVQVREVPQERREKPAKHATKDSGKSKRTSGKKSSDAKSSFYEDYIVSVGIAWQLKDLLTHSNTQKAVLGCKSLESAFHALKAVFIQRVKGTCPWMFGTLEGPQTESSLMAFGTLEGEVIVINHETGNLVNYVPSFDTRKSVLGLCWLKRYSSKLWTMRYINFVKPTSKYGLRQFD</sequence>
<keyword evidence="3" id="KW-1185">Reference proteome</keyword>
<evidence type="ECO:0000313" key="2">
    <source>
        <dbReference type="EMBL" id="PWA90418.1"/>
    </source>
</evidence>
<dbReference type="GO" id="GO:0071493">
    <property type="term" value="P:cellular response to UV-B"/>
    <property type="evidence" value="ECO:0007669"/>
    <property type="project" value="InterPro"/>
</dbReference>